<feature type="region of interest" description="Disordered" evidence="2">
    <location>
        <begin position="95"/>
        <end position="197"/>
    </location>
</feature>
<feature type="compositionally biased region" description="Basic and acidic residues" evidence="2">
    <location>
        <begin position="150"/>
        <end position="168"/>
    </location>
</feature>
<dbReference type="AlphaFoldDB" id="A0AAU7CCN9"/>
<evidence type="ECO:0008006" key="4">
    <source>
        <dbReference type="Google" id="ProtNLM"/>
    </source>
</evidence>
<name>A0AAU7CCN9_9BACT</name>
<evidence type="ECO:0000256" key="1">
    <source>
        <dbReference type="SAM" id="Coils"/>
    </source>
</evidence>
<sequence length="197" mass="21852">MWFGQAPKLVTLVAVTGLLTGCAQTGTGITLPRRTSMGTLKTSLSHLEYENQQLRKEVAQLKTDTRDIENRLVLEETDNGDLRARLNDARHQLSQRGIDFDAQSTTTTSRDLDGESDTGTRIPVGQSNRKRRKPPFTQIPGGIGTIPRIDLNDDERVINPEPSQHDEFGPQSGLNDPDRWLPIAHGTTASDTKKKVR</sequence>
<feature type="coiled-coil region" evidence="1">
    <location>
        <begin position="44"/>
        <end position="71"/>
    </location>
</feature>
<evidence type="ECO:0000313" key="3">
    <source>
        <dbReference type="EMBL" id="XBH03014.1"/>
    </source>
</evidence>
<gene>
    <name evidence="3" type="ORF">V5E97_32615</name>
</gene>
<dbReference type="EMBL" id="CP155447">
    <property type="protein sequence ID" value="XBH03014.1"/>
    <property type="molecule type" value="Genomic_DNA"/>
</dbReference>
<proteinExistence type="predicted"/>
<organism evidence="3">
    <name type="scientific">Singulisphaera sp. Ch08</name>
    <dbReference type="NCBI Taxonomy" id="3120278"/>
    <lineage>
        <taxon>Bacteria</taxon>
        <taxon>Pseudomonadati</taxon>
        <taxon>Planctomycetota</taxon>
        <taxon>Planctomycetia</taxon>
        <taxon>Isosphaerales</taxon>
        <taxon>Isosphaeraceae</taxon>
        <taxon>Singulisphaera</taxon>
    </lineage>
</organism>
<protein>
    <recommendedName>
        <fullName evidence="4">YbgF trimerisation domain-containing protein</fullName>
    </recommendedName>
</protein>
<dbReference type="RefSeq" id="WP_406695755.1">
    <property type="nucleotide sequence ID" value="NZ_CP155447.1"/>
</dbReference>
<keyword evidence="1" id="KW-0175">Coiled coil</keyword>
<reference evidence="3" key="1">
    <citation type="submission" date="2024-05" db="EMBL/GenBank/DDBJ databases">
        <title>Planctomycetes of the genus Singulisphaera possess chitinolytic capabilities.</title>
        <authorList>
            <person name="Ivanova A."/>
        </authorList>
    </citation>
    <scope>NUCLEOTIDE SEQUENCE</scope>
    <source>
        <strain evidence="3">Ch08T</strain>
    </source>
</reference>
<accession>A0AAU7CCN9</accession>
<evidence type="ECO:0000256" key="2">
    <source>
        <dbReference type="SAM" id="MobiDB-lite"/>
    </source>
</evidence>